<gene>
    <name evidence="1" type="ORF">HPAKL86_05155</name>
</gene>
<dbReference type="HOGENOM" id="CLU_130892_1_0_7"/>
<dbReference type="EMBL" id="CP003476">
    <property type="protein sequence ID" value="AFX90028.1"/>
    <property type="molecule type" value="Genomic_DNA"/>
</dbReference>
<evidence type="ECO:0000313" key="1">
    <source>
        <dbReference type="EMBL" id="AFX90028.1"/>
    </source>
</evidence>
<reference evidence="1 2" key="1">
    <citation type="journal article" date="2015" name="Genome Announc.">
        <title>Complete Genome Sequences of Two Helicobacter pylori Strains from a Canadian Arctic Aboriginal Community.</title>
        <authorList>
            <person name="Kersulyte D."/>
            <person name="Bertoli M.T."/>
            <person name="Tamma S."/>
            <person name="Keelan M."/>
            <person name="Munday R."/>
            <person name="Geary J."/>
            <person name="Veldhuyzen van Zanten S."/>
            <person name="Goodman K.J."/>
            <person name="Berg D.E."/>
        </authorList>
    </citation>
    <scope>NUCLEOTIDE SEQUENCE [LARGE SCALE GENOMIC DNA]</scope>
    <source>
        <strain evidence="1">Aklavik86</strain>
    </source>
</reference>
<organism evidence="1 2">
    <name type="scientific">Helicobacter pylori Aklavik86</name>
    <dbReference type="NCBI Taxonomy" id="1055532"/>
    <lineage>
        <taxon>Bacteria</taxon>
        <taxon>Pseudomonadati</taxon>
        <taxon>Campylobacterota</taxon>
        <taxon>Epsilonproteobacteria</taxon>
        <taxon>Campylobacterales</taxon>
        <taxon>Helicobacteraceae</taxon>
        <taxon>Helicobacter</taxon>
    </lineage>
</organism>
<dbReference type="PATRIC" id="fig|1055532.3.peg.1062"/>
<name>K7YAD4_HELPX</name>
<accession>K7YAD4</accession>
<dbReference type="KEGG" id="hpyk:HPAKL86_05155"/>
<protein>
    <submittedName>
        <fullName evidence="1">Uncharacterized protein</fullName>
    </submittedName>
</protein>
<evidence type="ECO:0000313" key="2">
    <source>
        <dbReference type="Proteomes" id="UP000010078"/>
    </source>
</evidence>
<proteinExistence type="predicted"/>
<dbReference type="AlphaFoldDB" id="K7YAD4"/>
<sequence length="76" mass="8958">MAFNHSIIQSFNHSIIQSFNQATLPYCYSFYQNPFKNPLFFIIPLFINPHNIFKKFDSISPIFQSVGLTELNLKER</sequence>
<dbReference type="Proteomes" id="UP000010078">
    <property type="component" value="Chromosome"/>
</dbReference>